<protein>
    <submittedName>
        <fullName evidence="1">Uncharacterized protein</fullName>
    </submittedName>
</protein>
<accession>A0A2H5XC16</accession>
<evidence type="ECO:0000313" key="2">
    <source>
        <dbReference type="Proteomes" id="UP000236173"/>
    </source>
</evidence>
<comment type="caution">
    <text evidence="1">The sequence shown here is derived from an EMBL/GenBank/DDBJ whole genome shotgun (WGS) entry which is preliminary data.</text>
</comment>
<evidence type="ECO:0000313" key="1">
    <source>
        <dbReference type="EMBL" id="GBC98729.1"/>
    </source>
</evidence>
<dbReference type="AlphaFoldDB" id="A0A2H5XC16"/>
<gene>
    <name evidence="1" type="ORF">HRbin17_01243</name>
</gene>
<dbReference type="Proteomes" id="UP000236173">
    <property type="component" value="Unassembled WGS sequence"/>
</dbReference>
<organism evidence="1 2">
    <name type="scientific">Candidatus Fervidibacter japonicus</name>
    <dbReference type="NCBI Taxonomy" id="2035412"/>
    <lineage>
        <taxon>Bacteria</taxon>
        <taxon>Candidatus Fervidibacterota</taxon>
        <taxon>Candidatus Fervidibacter</taxon>
    </lineage>
</organism>
<sequence length="57" mass="6339">MGEGAVGVGSTLKWERYPVKKGQAVVWLPLSVSVLSHNNPLRRMNHHSARRVAMSSR</sequence>
<name>A0A2H5XC16_9BACT</name>
<dbReference type="EMBL" id="BEHT01000014">
    <property type="protein sequence ID" value="GBC98729.1"/>
    <property type="molecule type" value="Genomic_DNA"/>
</dbReference>
<proteinExistence type="predicted"/>
<reference evidence="2" key="1">
    <citation type="submission" date="2017-09" db="EMBL/GenBank/DDBJ databases">
        <title>Metaegenomics of thermophilic ammonia-oxidizing enrichment culture.</title>
        <authorList>
            <person name="Kato S."/>
            <person name="Suzuki K."/>
        </authorList>
    </citation>
    <scope>NUCLEOTIDE SEQUENCE [LARGE SCALE GENOMIC DNA]</scope>
</reference>